<dbReference type="InterPro" id="IPR043502">
    <property type="entry name" value="DNA/RNA_pol_sf"/>
</dbReference>
<dbReference type="InterPro" id="IPR000477">
    <property type="entry name" value="RT_dom"/>
</dbReference>
<dbReference type="Proteomes" id="UP001152795">
    <property type="component" value="Unassembled WGS sequence"/>
</dbReference>
<dbReference type="SUPFAM" id="SSF56672">
    <property type="entry name" value="DNA/RNA polymerases"/>
    <property type="match status" value="1"/>
</dbReference>
<accession>A0A6S7J502</accession>
<gene>
    <name evidence="1" type="ORF">PACLA_8A024803</name>
</gene>
<dbReference type="Pfam" id="PF00078">
    <property type="entry name" value="RVT_1"/>
    <property type="match status" value="2"/>
</dbReference>
<feature type="non-terminal residue" evidence="1">
    <location>
        <position position="263"/>
    </location>
</feature>
<dbReference type="PROSITE" id="PS50878">
    <property type="entry name" value="RT_POL"/>
    <property type="match status" value="1"/>
</dbReference>
<dbReference type="OrthoDB" id="3261222at2759"/>
<evidence type="ECO:0000313" key="2">
    <source>
        <dbReference type="Proteomes" id="UP001152795"/>
    </source>
</evidence>
<organism evidence="1 2">
    <name type="scientific">Paramuricea clavata</name>
    <name type="common">Red gorgonian</name>
    <name type="synonym">Violescent sea-whip</name>
    <dbReference type="NCBI Taxonomy" id="317549"/>
    <lineage>
        <taxon>Eukaryota</taxon>
        <taxon>Metazoa</taxon>
        <taxon>Cnidaria</taxon>
        <taxon>Anthozoa</taxon>
        <taxon>Octocorallia</taxon>
        <taxon>Malacalcyonacea</taxon>
        <taxon>Plexauridae</taxon>
        <taxon>Paramuricea</taxon>
    </lineage>
</organism>
<sequence>MDNGEITGLISIDIRKAFDSIDHKILLRKMQDQFGVQDFELKWFQSYLTKRSQVCVVGGHTSLAKEIVCGVPQGSILEPLMFLLYINDLPECLKNTTPGMYVDDTQIYASSASFSELVTKLNQDLENIMQNKLQLHTKKTKAMFIGSPYNLKNKVEMSDNWFENMDNGEITGLISVDIRKAFDSIDHKILLRKMQDQFGVQDFELKWFQSYLTKRSQVCVVDGHTSLAKEIVCGVPQGSILGLLMFLLYINDLPECLKNTTPG</sequence>
<evidence type="ECO:0000313" key="1">
    <source>
        <dbReference type="EMBL" id="CAB4025021.1"/>
    </source>
</evidence>
<keyword evidence="2" id="KW-1185">Reference proteome</keyword>
<dbReference type="EMBL" id="CACRXK020013363">
    <property type="protein sequence ID" value="CAB4025021.1"/>
    <property type="molecule type" value="Genomic_DNA"/>
</dbReference>
<reference evidence="1" key="1">
    <citation type="submission" date="2020-04" db="EMBL/GenBank/DDBJ databases">
        <authorList>
            <person name="Alioto T."/>
            <person name="Alioto T."/>
            <person name="Gomez Garrido J."/>
        </authorList>
    </citation>
    <scope>NUCLEOTIDE SEQUENCE</scope>
    <source>
        <strain evidence="1">A484AB</strain>
    </source>
</reference>
<dbReference type="PANTHER" id="PTHR33332">
    <property type="entry name" value="REVERSE TRANSCRIPTASE DOMAIN-CONTAINING PROTEIN"/>
    <property type="match status" value="1"/>
</dbReference>
<name>A0A6S7J502_PARCT</name>
<comment type="caution">
    <text evidence="1">The sequence shown here is derived from an EMBL/GenBank/DDBJ whole genome shotgun (WGS) entry which is preliminary data.</text>
</comment>
<dbReference type="AlphaFoldDB" id="A0A6S7J502"/>
<protein>
    <submittedName>
        <fullName evidence="1">Uncharacterized protein</fullName>
    </submittedName>
</protein>
<proteinExistence type="predicted"/>